<dbReference type="RefSeq" id="WP_226538731.1">
    <property type="nucleotide sequence ID" value="NZ_CP129013.1"/>
</dbReference>
<evidence type="ECO:0000313" key="4">
    <source>
        <dbReference type="Proteomes" id="UP001197974"/>
    </source>
</evidence>
<keyword evidence="1" id="KW-0732">Signal</keyword>
<evidence type="ECO:0000259" key="2">
    <source>
        <dbReference type="Pfam" id="PF12690"/>
    </source>
</evidence>
<dbReference type="PROSITE" id="PS51257">
    <property type="entry name" value="PROKAR_LIPOPROTEIN"/>
    <property type="match status" value="1"/>
</dbReference>
<dbReference type="Pfam" id="PF12690">
    <property type="entry name" value="BsuPI"/>
    <property type="match status" value="1"/>
</dbReference>
<evidence type="ECO:0000256" key="1">
    <source>
        <dbReference type="SAM" id="SignalP"/>
    </source>
</evidence>
<gene>
    <name evidence="3" type="ORF">LC087_01450</name>
</gene>
<dbReference type="EMBL" id="CP129013">
    <property type="protein sequence ID" value="WLR42924.1"/>
    <property type="molecule type" value="Genomic_DNA"/>
</dbReference>
<evidence type="ECO:0000313" key="3">
    <source>
        <dbReference type="EMBL" id="WLR42924.1"/>
    </source>
</evidence>
<accession>A0ABY9JU41</accession>
<feature type="domain" description="Intracellular proteinase inhibitor BsuPI" evidence="2">
    <location>
        <begin position="43"/>
        <end position="138"/>
    </location>
</feature>
<reference evidence="3 4" key="1">
    <citation type="submission" date="2023-06" db="EMBL/GenBank/DDBJ databases">
        <title>Five Gram-positive bacteria isolated from mangrove sediments in Shenzhen, Guangdong, China.</title>
        <authorList>
            <person name="Yu S."/>
            <person name="Zheng W."/>
            <person name="Huang Y."/>
        </authorList>
    </citation>
    <scope>NUCLEOTIDE SEQUENCE [LARGE SCALE GENOMIC DNA]</scope>
    <source>
        <strain evidence="3 4">SaN35-3</strain>
    </source>
</reference>
<protein>
    <recommendedName>
        <fullName evidence="2">Intracellular proteinase inhibitor BsuPI domain-containing protein</fullName>
    </recommendedName>
</protein>
<dbReference type="Proteomes" id="UP001197974">
    <property type="component" value="Chromosome"/>
</dbReference>
<keyword evidence="4" id="KW-1185">Reference proteome</keyword>
<proteinExistence type="predicted"/>
<dbReference type="InterPro" id="IPR038144">
    <property type="entry name" value="IPI"/>
</dbReference>
<sequence length="157" mass="17621">MKLKMSILAVFLLILTSCGQDQLNNKEVASEVSEEKMLWIVEIEPGSNEVTFQMKLTNNTSAEQIVKFNSGQSYDIVVRDSTGKEVYRYSKGRMFTQALREITIASGDTKTWESTWDYKKDGTRVEEGTYQVTTELKGVVSEGGKLIVTGEFVVPSE</sequence>
<organism evidence="3 4">
    <name type="scientific">Bacillus carboniphilus</name>
    <dbReference type="NCBI Taxonomy" id="86663"/>
    <lineage>
        <taxon>Bacteria</taxon>
        <taxon>Bacillati</taxon>
        <taxon>Bacillota</taxon>
        <taxon>Bacilli</taxon>
        <taxon>Bacillales</taxon>
        <taxon>Bacillaceae</taxon>
        <taxon>Bacillus</taxon>
    </lineage>
</organism>
<feature type="signal peptide" evidence="1">
    <location>
        <begin position="1"/>
        <end position="21"/>
    </location>
</feature>
<dbReference type="Gene3D" id="2.60.40.2360">
    <property type="entry name" value="Intracellular proteinase inhibitor BsuPI"/>
    <property type="match status" value="1"/>
</dbReference>
<feature type="chain" id="PRO_5045466526" description="Intracellular proteinase inhibitor BsuPI domain-containing protein" evidence="1">
    <location>
        <begin position="22"/>
        <end position="157"/>
    </location>
</feature>
<dbReference type="InterPro" id="IPR020481">
    <property type="entry name" value="Intracell_prot_inh_BsuPI"/>
</dbReference>
<name>A0ABY9JU41_9BACI</name>